<evidence type="ECO:0000256" key="4">
    <source>
        <dbReference type="ARBA" id="ARBA00022692"/>
    </source>
</evidence>
<keyword evidence="6" id="KW-0931">ER-Golgi transport</keyword>
<comment type="subunit">
    <text evidence="16">Interacts with SNARE complex members GOSR2, SEC22B and STX5. Interacts with LMAN1/ERGIC53. Interacts with STX17.</text>
</comment>
<evidence type="ECO:0000256" key="15">
    <source>
        <dbReference type="ARBA" id="ARBA00054011"/>
    </source>
</evidence>
<keyword evidence="11 20" id="KW-0472">Membrane</keyword>
<protein>
    <recommendedName>
        <fullName evidence="17">BET1 homolog</fullName>
    </recommendedName>
    <alternativeName>
        <fullName evidence="18">Golgi vesicular membrane-trafficking protein p18</fullName>
    </alternativeName>
</protein>
<reference evidence="22" key="1">
    <citation type="submission" date="2025-08" db="UniProtKB">
        <authorList>
            <consortium name="RefSeq"/>
        </authorList>
    </citation>
    <scope>IDENTIFICATION</scope>
</reference>
<accession>A0A6P4F3B1</accession>
<evidence type="ECO:0000256" key="14">
    <source>
        <dbReference type="ARBA" id="ARBA00046280"/>
    </source>
</evidence>
<dbReference type="GO" id="GO:0015031">
    <property type="term" value="P:protein transport"/>
    <property type="evidence" value="ECO:0007669"/>
    <property type="project" value="UniProtKB-KW"/>
</dbReference>
<dbReference type="RefSeq" id="XP_016983489.2">
    <property type="nucleotide sequence ID" value="XM_017128000.2"/>
</dbReference>
<dbReference type="SUPFAM" id="SSF58038">
    <property type="entry name" value="SNARE fusion complex"/>
    <property type="match status" value="1"/>
</dbReference>
<keyword evidence="3" id="KW-0597">Phosphoprotein</keyword>
<dbReference type="InterPro" id="IPR039899">
    <property type="entry name" value="BET1_SNARE"/>
</dbReference>
<evidence type="ECO:0000256" key="16">
    <source>
        <dbReference type="ARBA" id="ARBA00063965"/>
    </source>
</evidence>
<name>A0A6P4F3B1_DRORH</name>
<gene>
    <name evidence="22" type="primary">LOC108047705</name>
</gene>
<dbReference type="FunFam" id="1.20.5.110:FF:000026">
    <property type="entry name" value="BET1 homolog"/>
    <property type="match status" value="1"/>
</dbReference>
<dbReference type="GO" id="GO:0005789">
    <property type="term" value="C:endoplasmic reticulum membrane"/>
    <property type="evidence" value="ECO:0007669"/>
    <property type="project" value="UniProtKB-SubCell"/>
</dbReference>
<evidence type="ECO:0000256" key="12">
    <source>
        <dbReference type="ARBA" id="ARBA00024188"/>
    </source>
</evidence>
<evidence type="ECO:0000256" key="7">
    <source>
        <dbReference type="ARBA" id="ARBA00022927"/>
    </source>
</evidence>
<dbReference type="OrthoDB" id="261831at2759"/>
<comment type="subcellular location">
    <subcellularLocation>
        <location evidence="14">Endomembrane system</location>
        <topology evidence="14">Single-pass type IV membrane protein</topology>
    </subcellularLocation>
    <subcellularLocation>
        <location evidence="1">Endoplasmic reticulum membrane</location>
        <topology evidence="1">Single-pass membrane protein</topology>
    </subcellularLocation>
    <subcellularLocation>
        <location evidence="12">Golgi apparatus</location>
        <location evidence="12">cis-Golgi network membrane</location>
    </subcellularLocation>
</comment>
<comment type="similarity">
    <text evidence="13">Belongs to the BET1 family.</text>
</comment>
<dbReference type="SMART" id="SM00397">
    <property type="entry name" value="t_SNARE"/>
    <property type="match status" value="1"/>
</dbReference>
<evidence type="ECO:0000256" key="19">
    <source>
        <dbReference type="SAM" id="MobiDB-lite"/>
    </source>
</evidence>
<evidence type="ECO:0000256" key="10">
    <source>
        <dbReference type="ARBA" id="ARBA00023054"/>
    </source>
</evidence>
<evidence type="ECO:0000256" key="11">
    <source>
        <dbReference type="ARBA" id="ARBA00023136"/>
    </source>
</evidence>
<dbReference type="InterPro" id="IPR000727">
    <property type="entry name" value="T_SNARE_dom"/>
</dbReference>
<feature type="domain" description="T-SNARE coiled-coil homology" evidence="21">
    <location>
        <begin position="26"/>
        <end position="88"/>
    </location>
</feature>
<evidence type="ECO:0000256" key="8">
    <source>
        <dbReference type="ARBA" id="ARBA00022989"/>
    </source>
</evidence>
<keyword evidence="2" id="KW-0813">Transport</keyword>
<dbReference type="OMA" id="GHRNYMC"/>
<evidence type="ECO:0000256" key="6">
    <source>
        <dbReference type="ARBA" id="ARBA00022892"/>
    </source>
</evidence>
<dbReference type="CDD" id="cd15853">
    <property type="entry name" value="SNARE_Bet1"/>
    <property type="match status" value="1"/>
</dbReference>
<evidence type="ECO:0000313" key="22">
    <source>
        <dbReference type="RefSeq" id="XP_016983489.1"/>
    </source>
</evidence>
<evidence type="ECO:0000259" key="21">
    <source>
        <dbReference type="PROSITE" id="PS50192"/>
    </source>
</evidence>
<dbReference type="RefSeq" id="XP_016983489.1">
    <property type="nucleotide sequence ID" value="XM_017128000.1"/>
</dbReference>
<keyword evidence="5" id="KW-0256">Endoplasmic reticulum</keyword>
<keyword evidence="4 20" id="KW-0812">Transmembrane</keyword>
<comment type="function">
    <text evidence="15">Required for vesicular transport from the ER to the Golgi complex. Functions as a SNARE involved in the docking process of ER-derived vesicles with the cis-Golgi membrane.</text>
</comment>
<keyword evidence="10" id="KW-0175">Coiled coil</keyword>
<evidence type="ECO:0000256" key="17">
    <source>
        <dbReference type="ARBA" id="ARBA00071590"/>
    </source>
</evidence>
<evidence type="ECO:0000256" key="5">
    <source>
        <dbReference type="ARBA" id="ARBA00022824"/>
    </source>
</evidence>
<keyword evidence="7" id="KW-0653">Protein transport</keyword>
<dbReference type="PANTHER" id="PTHR12791">
    <property type="entry name" value="GOLGI SNARE BET1-RELATED"/>
    <property type="match status" value="1"/>
</dbReference>
<evidence type="ECO:0000256" key="13">
    <source>
        <dbReference type="ARBA" id="ARBA00037962"/>
    </source>
</evidence>
<feature type="region of interest" description="Disordered" evidence="19">
    <location>
        <begin position="1"/>
        <end position="34"/>
    </location>
</feature>
<proteinExistence type="inferred from homology"/>
<evidence type="ECO:0000256" key="2">
    <source>
        <dbReference type="ARBA" id="ARBA00022448"/>
    </source>
</evidence>
<organism evidence="22">
    <name type="scientific">Drosophila rhopaloa</name>
    <name type="common">Fruit fly</name>
    <dbReference type="NCBI Taxonomy" id="1041015"/>
    <lineage>
        <taxon>Eukaryota</taxon>
        <taxon>Metazoa</taxon>
        <taxon>Ecdysozoa</taxon>
        <taxon>Arthropoda</taxon>
        <taxon>Hexapoda</taxon>
        <taxon>Insecta</taxon>
        <taxon>Pterygota</taxon>
        <taxon>Neoptera</taxon>
        <taxon>Endopterygota</taxon>
        <taxon>Diptera</taxon>
        <taxon>Brachycera</taxon>
        <taxon>Muscomorpha</taxon>
        <taxon>Ephydroidea</taxon>
        <taxon>Drosophilidae</taxon>
        <taxon>Drosophila</taxon>
        <taxon>Sophophora</taxon>
    </lineage>
</organism>
<evidence type="ECO:0000256" key="1">
    <source>
        <dbReference type="ARBA" id="ARBA00004389"/>
    </source>
</evidence>
<evidence type="ECO:0000256" key="3">
    <source>
        <dbReference type="ARBA" id="ARBA00022553"/>
    </source>
</evidence>
<dbReference type="Gene3D" id="1.20.5.110">
    <property type="match status" value="1"/>
</dbReference>
<keyword evidence="8 20" id="KW-1133">Transmembrane helix</keyword>
<dbReference type="PROSITE" id="PS50192">
    <property type="entry name" value="T_SNARE"/>
    <property type="match status" value="1"/>
</dbReference>
<sequence length="119" mass="13536">MRRNNYPYQPLSNHPSGSNPQPASHDSLEAENEQAAEELKQKIGALKSLTIDIGNEVRYQDKILRGIDDDMDRTSGFLGNTMTRVVRLAKQGGGARQMFYMFLFVLVVFSILWLTLKFK</sequence>
<dbReference type="AlphaFoldDB" id="A0A6P4F3B1"/>
<evidence type="ECO:0000256" key="20">
    <source>
        <dbReference type="SAM" id="Phobius"/>
    </source>
</evidence>
<dbReference type="GO" id="GO:0005794">
    <property type="term" value="C:Golgi apparatus"/>
    <property type="evidence" value="ECO:0007669"/>
    <property type="project" value="UniProtKB-SubCell"/>
</dbReference>
<evidence type="ECO:0000256" key="18">
    <source>
        <dbReference type="ARBA" id="ARBA00077825"/>
    </source>
</evidence>
<feature type="transmembrane region" description="Helical" evidence="20">
    <location>
        <begin position="98"/>
        <end position="116"/>
    </location>
</feature>
<feature type="compositionally biased region" description="Polar residues" evidence="19">
    <location>
        <begin position="1"/>
        <end position="24"/>
    </location>
</feature>
<evidence type="ECO:0000256" key="9">
    <source>
        <dbReference type="ARBA" id="ARBA00023034"/>
    </source>
</evidence>
<keyword evidence="9" id="KW-0333">Golgi apparatus</keyword>
<dbReference type="GO" id="GO:0016192">
    <property type="term" value="P:vesicle-mediated transport"/>
    <property type="evidence" value="ECO:0007669"/>
    <property type="project" value="UniProtKB-KW"/>
</dbReference>